<dbReference type="PROSITE" id="PS51257">
    <property type="entry name" value="PROKAR_LIPOPROTEIN"/>
    <property type="match status" value="1"/>
</dbReference>
<dbReference type="InterPro" id="IPR034746">
    <property type="entry name" value="POTRA"/>
</dbReference>
<dbReference type="GO" id="GO:0005886">
    <property type="term" value="C:plasma membrane"/>
    <property type="evidence" value="ECO:0007669"/>
    <property type="project" value="UniProtKB-SubCell"/>
</dbReference>
<evidence type="ECO:0000256" key="8">
    <source>
        <dbReference type="ARBA" id="ARBA00023306"/>
    </source>
</evidence>
<dbReference type="InterPro" id="IPR026579">
    <property type="entry name" value="FtsQ"/>
</dbReference>
<keyword evidence="2 9" id="KW-1003">Cell membrane</keyword>
<evidence type="ECO:0000313" key="12">
    <source>
        <dbReference type="Proteomes" id="UP001156215"/>
    </source>
</evidence>
<keyword evidence="3 9" id="KW-0997">Cell inner membrane</keyword>
<evidence type="ECO:0000256" key="5">
    <source>
        <dbReference type="ARBA" id="ARBA00022692"/>
    </source>
</evidence>
<dbReference type="PANTHER" id="PTHR35851">
    <property type="entry name" value="CELL DIVISION PROTEIN FTSQ"/>
    <property type="match status" value="1"/>
</dbReference>
<dbReference type="GO" id="GO:0090529">
    <property type="term" value="P:cell septum assembly"/>
    <property type="evidence" value="ECO:0007669"/>
    <property type="project" value="InterPro"/>
</dbReference>
<dbReference type="GO" id="GO:0032153">
    <property type="term" value="C:cell division site"/>
    <property type="evidence" value="ECO:0007669"/>
    <property type="project" value="UniProtKB-UniRule"/>
</dbReference>
<evidence type="ECO:0000313" key="11">
    <source>
        <dbReference type="EMBL" id="WAW11299.1"/>
    </source>
</evidence>
<gene>
    <name evidence="9" type="primary">ftsQ</name>
    <name evidence="11" type="ORF">NB640_05685</name>
</gene>
<comment type="function">
    <text evidence="9">Essential cell division protein. May link together the upstream cell division proteins, which are predominantly cytoplasmic, with the downstream cell division proteins, which are predominantly periplasmic. May control correct divisome assembly.</text>
</comment>
<dbReference type="InterPro" id="IPR005548">
    <property type="entry name" value="Cell_div_FtsQ/DivIB_C"/>
</dbReference>
<proteinExistence type="inferred from homology"/>
<dbReference type="Gene3D" id="3.40.50.11690">
    <property type="entry name" value="Cell division protein FtsQ/DivIB"/>
    <property type="match status" value="1"/>
</dbReference>
<comment type="subcellular location">
    <subcellularLocation>
        <location evidence="9">Cell inner membrane</location>
        <topology evidence="9">Single-pass type II membrane protein</topology>
    </subcellularLocation>
    <subcellularLocation>
        <location evidence="1">Membrane</location>
    </subcellularLocation>
    <text evidence="9">Localizes to the division septum.</text>
</comment>
<keyword evidence="4 9" id="KW-0132">Cell division</keyword>
<keyword evidence="12" id="KW-1185">Reference proteome</keyword>
<reference evidence="11" key="1">
    <citation type="journal article" date="2022" name="Front. Microbiol.">
        <title>New perspectives on an old grouping: The genomic and phenotypic variability of Oxalobacter formigenes and the implications for calcium oxalate stone prevention.</title>
        <authorList>
            <person name="Chmiel J.A."/>
            <person name="Carr C."/>
            <person name="Stuivenberg G.A."/>
            <person name="Venema R."/>
            <person name="Chanyi R.M."/>
            <person name="Al K.F."/>
            <person name="Giguere D."/>
            <person name="Say H."/>
            <person name="Akouris P.P."/>
            <person name="Dominguez Romero S.A."/>
            <person name="Kwong A."/>
            <person name="Tai V."/>
            <person name="Koval S.F."/>
            <person name="Razvi H."/>
            <person name="Bjazevic J."/>
            <person name="Burton J.P."/>
        </authorList>
    </citation>
    <scope>NUCLEOTIDE SEQUENCE</scope>
    <source>
        <strain evidence="11">WoOx3</strain>
    </source>
</reference>
<dbReference type="PANTHER" id="PTHR35851:SF1">
    <property type="entry name" value="CELL DIVISION PROTEIN FTSQ"/>
    <property type="match status" value="1"/>
</dbReference>
<dbReference type="RefSeq" id="WP_269310401.1">
    <property type="nucleotide sequence ID" value="NZ_CP098242.1"/>
</dbReference>
<dbReference type="KEGG" id="ovb:NB640_05685"/>
<dbReference type="HAMAP" id="MF_00911">
    <property type="entry name" value="FtsQ_subfam"/>
    <property type="match status" value="1"/>
</dbReference>
<sequence>MWHDVRLLNGIANVLLTLFVVTVLAGCFLWFAQQPFFTLTVIQVQEAEGKTLKHVNALTVRGVALPRIKGNFFTVDLDAVREAFKAVPWVREATVRRKWPNGLVVAIEEHKPLGTWGEDGRLLSIKGDVFTANLAEAEEEVNLLRFYGPEGSEKEVVMRYEELKRGFAVIRLEPVLLELSERYAWRTTLNNGMTVRFGREEGRISMREQMGRLLAVYPRLAAQVKNGIRGIDLRYPNGLALRADGMVPDIGGQ</sequence>
<dbReference type="InterPro" id="IPR013685">
    <property type="entry name" value="POTRA_FtsQ_type"/>
</dbReference>
<keyword evidence="6 9" id="KW-1133">Transmembrane helix</keyword>
<protein>
    <recommendedName>
        <fullName evidence="9">Cell division protein FtsQ</fullName>
    </recommendedName>
</protein>
<keyword evidence="8 9" id="KW-0131">Cell cycle</keyword>
<evidence type="ECO:0000256" key="4">
    <source>
        <dbReference type="ARBA" id="ARBA00022618"/>
    </source>
</evidence>
<evidence type="ECO:0000256" key="1">
    <source>
        <dbReference type="ARBA" id="ARBA00004370"/>
    </source>
</evidence>
<dbReference type="Gene3D" id="3.10.20.310">
    <property type="entry name" value="membrane protein fhac"/>
    <property type="match status" value="1"/>
</dbReference>
<evidence type="ECO:0000256" key="2">
    <source>
        <dbReference type="ARBA" id="ARBA00022475"/>
    </source>
</evidence>
<evidence type="ECO:0000256" key="9">
    <source>
        <dbReference type="HAMAP-Rule" id="MF_00911"/>
    </source>
</evidence>
<dbReference type="InterPro" id="IPR045335">
    <property type="entry name" value="FtsQ_C_sf"/>
</dbReference>
<comment type="subunit">
    <text evidence="9">Part of a complex composed of FtsB, FtsL and FtsQ.</text>
</comment>
<evidence type="ECO:0000256" key="3">
    <source>
        <dbReference type="ARBA" id="ARBA00022519"/>
    </source>
</evidence>
<keyword evidence="5 9" id="KW-0812">Transmembrane</keyword>
<keyword evidence="7 9" id="KW-0472">Membrane</keyword>
<dbReference type="PROSITE" id="PS51779">
    <property type="entry name" value="POTRA"/>
    <property type="match status" value="1"/>
</dbReference>
<dbReference type="Pfam" id="PF03799">
    <property type="entry name" value="FtsQ_DivIB_C"/>
    <property type="match status" value="1"/>
</dbReference>
<evidence type="ECO:0000256" key="6">
    <source>
        <dbReference type="ARBA" id="ARBA00022989"/>
    </source>
</evidence>
<evidence type="ECO:0000259" key="10">
    <source>
        <dbReference type="PROSITE" id="PS51779"/>
    </source>
</evidence>
<dbReference type="GO" id="GO:0043093">
    <property type="term" value="P:FtsZ-dependent cytokinesis"/>
    <property type="evidence" value="ECO:0007669"/>
    <property type="project" value="UniProtKB-UniRule"/>
</dbReference>
<feature type="domain" description="POTRA" evidence="10">
    <location>
        <begin position="37"/>
        <end position="110"/>
    </location>
</feature>
<accession>A0A9E9LYM1</accession>
<dbReference type="Pfam" id="PF08478">
    <property type="entry name" value="POTRA_1"/>
    <property type="match status" value="1"/>
</dbReference>
<dbReference type="EMBL" id="CP098242">
    <property type="protein sequence ID" value="WAW11299.1"/>
    <property type="molecule type" value="Genomic_DNA"/>
</dbReference>
<dbReference type="AlphaFoldDB" id="A0A9E9LYM1"/>
<organism evidence="11 12">
    <name type="scientific">Oxalobacter vibrioformis</name>
    <dbReference type="NCBI Taxonomy" id="933080"/>
    <lineage>
        <taxon>Bacteria</taxon>
        <taxon>Pseudomonadati</taxon>
        <taxon>Pseudomonadota</taxon>
        <taxon>Betaproteobacteria</taxon>
        <taxon>Burkholderiales</taxon>
        <taxon>Oxalobacteraceae</taxon>
        <taxon>Oxalobacter</taxon>
    </lineage>
</organism>
<name>A0A9E9LYM1_9BURK</name>
<dbReference type="Proteomes" id="UP001156215">
    <property type="component" value="Chromosome"/>
</dbReference>
<evidence type="ECO:0000256" key="7">
    <source>
        <dbReference type="ARBA" id="ARBA00023136"/>
    </source>
</evidence>
<feature type="transmembrane region" description="Helical" evidence="9">
    <location>
        <begin position="12"/>
        <end position="32"/>
    </location>
</feature>
<comment type="similarity">
    <text evidence="9">Belongs to the FtsQ/DivIB family. FtsQ subfamily.</text>
</comment>